<gene>
    <name evidence="1" type="ORF">JXQ802_LOCUS8201</name>
</gene>
<dbReference type="AlphaFoldDB" id="A0A813YC54"/>
<dbReference type="PANTHER" id="PTHR34599">
    <property type="entry name" value="PEROXIDASE-RELATED"/>
    <property type="match status" value="1"/>
</dbReference>
<dbReference type="InterPro" id="IPR052559">
    <property type="entry name" value="V-haloperoxidase"/>
</dbReference>
<dbReference type="Proteomes" id="UP000663870">
    <property type="component" value="Unassembled WGS sequence"/>
</dbReference>
<evidence type="ECO:0008006" key="3">
    <source>
        <dbReference type="Google" id="ProtNLM"/>
    </source>
</evidence>
<evidence type="ECO:0000313" key="1">
    <source>
        <dbReference type="EMBL" id="CAF0882001.1"/>
    </source>
</evidence>
<dbReference type="InterPro" id="IPR016119">
    <property type="entry name" value="Br/Cl_peroxidase_C"/>
</dbReference>
<dbReference type="EMBL" id="CAJNOL010000143">
    <property type="protein sequence ID" value="CAF0882001.1"/>
    <property type="molecule type" value="Genomic_DNA"/>
</dbReference>
<organism evidence="1 2">
    <name type="scientific">Rotaria sordida</name>
    <dbReference type="NCBI Taxonomy" id="392033"/>
    <lineage>
        <taxon>Eukaryota</taxon>
        <taxon>Metazoa</taxon>
        <taxon>Spiralia</taxon>
        <taxon>Gnathifera</taxon>
        <taxon>Rotifera</taxon>
        <taxon>Eurotatoria</taxon>
        <taxon>Bdelloidea</taxon>
        <taxon>Philodinida</taxon>
        <taxon>Philodinidae</taxon>
        <taxon>Rotaria</taxon>
    </lineage>
</organism>
<dbReference type="InterPro" id="IPR036938">
    <property type="entry name" value="PAP2/HPO_sf"/>
</dbReference>
<evidence type="ECO:0000313" key="2">
    <source>
        <dbReference type="Proteomes" id="UP000663870"/>
    </source>
</evidence>
<name>A0A813YC54_9BILA</name>
<sequence length="164" mass="18424">MNQAPVQGDTLKSTTGMLLKKIPSKSMDPVLDWNLGGRCTPADPKWLPLGAPADGNGDNFTPAHPSYTSGHVAASSGTFEILRHFYRTDKISFAFESDEYNGQTKDSITGTIRPAITRQYKSFRQAEMENYYARVWLGVHWPFDERHAQIAAHKIASIIYKKLY</sequence>
<dbReference type="Gene3D" id="1.10.606.10">
    <property type="entry name" value="Vanadium-containing Chloroperoxidase, domain 2"/>
    <property type="match status" value="1"/>
</dbReference>
<dbReference type="SUPFAM" id="SSF48317">
    <property type="entry name" value="Acid phosphatase/Vanadium-dependent haloperoxidase"/>
    <property type="match status" value="1"/>
</dbReference>
<keyword evidence="2" id="KW-1185">Reference proteome</keyword>
<accession>A0A813YC54</accession>
<reference evidence="1" key="1">
    <citation type="submission" date="2021-02" db="EMBL/GenBank/DDBJ databases">
        <authorList>
            <person name="Nowell W R."/>
        </authorList>
    </citation>
    <scope>NUCLEOTIDE SEQUENCE</scope>
</reference>
<protein>
    <recommendedName>
        <fullName evidence="3">Phosphatidic acid phosphatase type 2/haloperoxidase domain-containing protein</fullName>
    </recommendedName>
</protein>
<dbReference type="GO" id="GO:0004601">
    <property type="term" value="F:peroxidase activity"/>
    <property type="evidence" value="ECO:0007669"/>
    <property type="project" value="InterPro"/>
</dbReference>
<proteinExistence type="predicted"/>
<dbReference type="PANTHER" id="PTHR34599:SF1">
    <property type="entry name" value="PHOSPHATIDIC ACID PHOSPHATASE TYPE 2_HALOPEROXIDASE DOMAIN-CONTAINING PROTEIN"/>
    <property type="match status" value="1"/>
</dbReference>
<comment type="caution">
    <text evidence="1">The sequence shown here is derived from an EMBL/GenBank/DDBJ whole genome shotgun (WGS) entry which is preliminary data.</text>
</comment>